<keyword evidence="3 7" id="KW-0227">DNA damage</keyword>
<dbReference type="PANTHER" id="PTHR33991">
    <property type="entry name" value="DNA REPAIR PROTEIN RECO"/>
    <property type="match status" value="1"/>
</dbReference>
<dbReference type="Pfam" id="PF02565">
    <property type="entry name" value="RecO_C"/>
    <property type="match status" value="1"/>
</dbReference>
<dbReference type="InterPro" id="IPR037278">
    <property type="entry name" value="ARFGAP/RecO"/>
</dbReference>
<evidence type="ECO:0000256" key="6">
    <source>
        <dbReference type="ARBA" id="ARBA00033409"/>
    </source>
</evidence>
<reference evidence="9 10" key="1">
    <citation type="journal article" date="2014" name="Int. J. Syst. Evol. Microbiol.">
        <title>Complete genome sequence of Corynebacterium casei LMG S-19264T (=DSM 44701T), isolated from a smear-ripened cheese.</title>
        <authorList>
            <consortium name="US DOE Joint Genome Institute (JGI-PGF)"/>
            <person name="Walter F."/>
            <person name="Albersmeier A."/>
            <person name="Kalinowski J."/>
            <person name="Ruckert C."/>
        </authorList>
    </citation>
    <scope>NUCLEOTIDE SEQUENCE [LARGE SCALE GENOMIC DNA]</scope>
    <source>
        <strain evidence="9 10">CGMCC 1.12925</strain>
    </source>
</reference>
<dbReference type="EMBL" id="BMGL01000007">
    <property type="protein sequence ID" value="GGE13813.1"/>
    <property type="molecule type" value="Genomic_DNA"/>
</dbReference>
<evidence type="ECO:0000313" key="9">
    <source>
        <dbReference type="EMBL" id="GGE13813.1"/>
    </source>
</evidence>
<dbReference type="SUPFAM" id="SSF57863">
    <property type="entry name" value="ArfGap/RecO-like zinc finger"/>
    <property type="match status" value="1"/>
</dbReference>
<dbReference type="Gene3D" id="2.40.50.140">
    <property type="entry name" value="Nucleic acid-binding proteins"/>
    <property type="match status" value="1"/>
</dbReference>
<keyword evidence="4 7" id="KW-0233">DNA recombination</keyword>
<evidence type="ECO:0000259" key="8">
    <source>
        <dbReference type="Pfam" id="PF11967"/>
    </source>
</evidence>
<dbReference type="HAMAP" id="MF_00201">
    <property type="entry name" value="RecO"/>
    <property type="match status" value="1"/>
</dbReference>
<proteinExistence type="inferred from homology"/>
<dbReference type="GO" id="GO:0043590">
    <property type="term" value="C:bacterial nucleoid"/>
    <property type="evidence" value="ECO:0007669"/>
    <property type="project" value="TreeGrafter"/>
</dbReference>
<dbReference type="SUPFAM" id="SSF50249">
    <property type="entry name" value="Nucleic acid-binding proteins"/>
    <property type="match status" value="1"/>
</dbReference>
<comment type="function">
    <text evidence="7">Involved in DNA repair and RecF pathway recombination.</text>
</comment>
<evidence type="ECO:0000313" key="10">
    <source>
        <dbReference type="Proteomes" id="UP000599688"/>
    </source>
</evidence>
<gene>
    <name evidence="7" type="primary">recO</name>
    <name evidence="9" type="ORF">GCM10010831_14000</name>
</gene>
<dbReference type="InterPro" id="IPR042242">
    <property type="entry name" value="RecO_C"/>
</dbReference>
<name>A0A917E9G5_9FLAO</name>
<dbReference type="Gene3D" id="6.20.220.20">
    <property type="entry name" value="Recombination protein O, zinc-binding domain"/>
    <property type="match status" value="1"/>
</dbReference>
<dbReference type="GO" id="GO:0006302">
    <property type="term" value="P:double-strand break repair"/>
    <property type="evidence" value="ECO:0007669"/>
    <property type="project" value="TreeGrafter"/>
</dbReference>
<sequence>MYTKTQAFVISTIKYADADLIVKCYTNSHGMLSFMLKGIRKQKRGKLNVSFFQALSYLDVEFTYRANKNLLFFNEVRVRDPFNALQRNIYKSTLSLFLAEVLQACIQEEEANKDLFYFIETSLTHLNETEKFGHFHILFLLQLSKHLGFYPNMDKQAFGYFNLVDGVFQLKETNRYCFSGKEIENLKLLLKHSYKTQAELSLKKHERTQLLELLLLYFEIQIQGFKKPMSYQVLQDVFTY</sequence>
<dbReference type="NCBIfam" id="TIGR00613">
    <property type="entry name" value="reco"/>
    <property type="match status" value="1"/>
</dbReference>
<dbReference type="PANTHER" id="PTHR33991:SF1">
    <property type="entry name" value="DNA REPAIR PROTEIN RECO"/>
    <property type="match status" value="1"/>
</dbReference>
<keyword evidence="10" id="KW-1185">Reference proteome</keyword>
<protein>
    <recommendedName>
        <fullName evidence="2 7">DNA repair protein RecO</fullName>
    </recommendedName>
    <alternativeName>
        <fullName evidence="6 7">Recombination protein O</fullName>
    </alternativeName>
</protein>
<dbReference type="Gene3D" id="1.20.1440.120">
    <property type="entry name" value="Recombination protein O, C-terminal domain"/>
    <property type="match status" value="1"/>
</dbReference>
<evidence type="ECO:0000256" key="1">
    <source>
        <dbReference type="ARBA" id="ARBA00007452"/>
    </source>
</evidence>
<evidence type="ECO:0000256" key="4">
    <source>
        <dbReference type="ARBA" id="ARBA00023172"/>
    </source>
</evidence>
<evidence type="ECO:0000256" key="3">
    <source>
        <dbReference type="ARBA" id="ARBA00022763"/>
    </source>
</evidence>
<evidence type="ECO:0000256" key="2">
    <source>
        <dbReference type="ARBA" id="ARBA00021310"/>
    </source>
</evidence>
<dbReference type="InterPro" id="IPR012340">
    <property type="entry name" value="NA-bd_OB-fold"/>
</dbReference>
<comment type="caution">
    <text evidence="9">The sequence shown here is derived from an EMBL/GenBank/DDBJ whole genome shotgun (WGS) entry which is preliminary data.</text>
</comment>
<keyword evidence="5 7" id="KW-0234">DNA repair</keyword>
<organism evidence="9 10">
    <name type="scientific">Psychroflexus salis</name>
    <dbReference type="NCBI Taxonomy" id="1526574"/>
    <lineage>
        <taxon>Bacteria</taxon>
        <taxon>Pseudomonadati</taxon>
        <taxon>Bacteroidota</taxon>
        <taxon>Flavobacteriia</taxon>
        <taxon>Flavobacteriales</taxon>
        <taxon>Flavobacteriaceae</taxon>
        <taxon>Psychroflexus</taxon>
    </lineage>
</organism>
<dbReference type="Proteomes" id="UP000599688">
    <property type="component" value="Unassembled WGS sequence"/>
</dbReference>
<feature type="domain" description="DNA replication/recombination mediator RecO N-terminal" evidence="8">
    <location>
        <begin position="1"/>
        <end position="82"/>
    </location>
</feature>
<evidence type="ECO:0000256" key="7">
    <source>
        <dbReference type="HAMAP-Rule" id="MF_00201"/>
    </source>
</evidence>
<evidence type="ECO:0000256" key="5">
    <source>
        <dbReference type="ARBA" id="ARBA00023204"/>
    </source>
</evidence>
<comment type="similarity">
    <text evidence="1 7">Belongs to the RecO family.</text>
</comment>
<dbReference type="AlphaFoldDB" id="A0A917E9G5"/>
<dbReference type="RefSeq" id="WP_188406111.1">
    <property type="nucleotide sequence ID" value="NZ_BMGL01000007.1"/>
</dbReference>
<dbReference type="Pfam" id="PF11967">
    <property type="entry name" value="RecO_N"/>
    <property type="match status" value="1"/>
</dbReference>
<dbReference type="InterPro" id="IPR022572">
    <property type="entry name" value="DNA_rep/recomb_RecO_N"/>
</dbReference>
<dbReference type="InterPro" id="IPR003717">
    <property type="entry name" value="RecO"/>
</dbReference>
<dbReference type="GO" id="GO:0006310">
    <property type="term" value="P:DNA recombination"/>
    <property type="evidence" value="ECO:0007669"/>
    <property type="project" value="UniProtKB-UniRule"/>
</dbReference>
<accession>A0A917E9G5</accession>